<feature type="chain" id="PRO_5038921353" evidence="2">
    <location>
        <begin position="21"/>
        <end position="810"/>
    </location>
</feature>
<evidence type="ECO:0000256" key="2">
    <source>
        <dbReference type="SAM" id="SignalP"/>
    </source>
</evidence>
<organism evidence="4 5">
    <name type="scientific">Candidatus Scatoplasma merdavium</name>
    <dbReference type="NCBI Taxonomy" id="2840932"/>
    <lineage>
        <taxon>Bacteria</taxon>
        <taxon>Bacillati</taxon>
        <taxon>Bacillota</taxon>
        <taxon>Bacilli</taxon>
        <taxon>Bacillales</taxon>
        <taxon>Candidatus Scatoplasma</taxon>
    </lineage>
</organism>
<evidence type="ECO:0000313" key="4">
    <source>
        <dbReference type="EMBL" id="MBO8414200.1"/>
    </source>
</evidence>
<dbReference type="SMART" id="SM00635">
    <property type="entry name" value="BID_2"/>
    <property type="match status" value="1"/>
</dbReference>
<protein>
    <submittedName>
        <fullName evidence="4">Ig-like domain-containing protein</fullName>
    </submittedName>
</protein>
<sequence length="810" mass="86222">MKKKVFALPIALLCLFGLVACDDSTSSSVSSSSASSSTSSTTSSVTSSTTSSSSESIVETNYTSVAINNKTELTAEWHANEADRELDIVISPEGNIDYLISKGVIVVTSSDTAVAVVSGAHIYPVGAGSVTITVTVNNPDGTTLSDTVELNILESLTEPDYVAATNIAAIINDTEHADKTVVYRLKTTVKSLGQKATDTSAGDYGNLHVSDASYEDLLVYGSTVNASALTYSLATKQYTFSNPKNYQLNETTKNIKVGDELIAYVIRDEYNGTKQINAVILAVNGTPVSNTQMTSDEFEGETEPDARYFHEVTGKITTIDSTEYGNLHIKTEGSDKEVYVYGLTSTTTALTFDEATGLPAFDNPKDYSTNEATKNLKVGDTITVRGIYEKYNETRELMGILIPTVDKAEKATKISEIVEVGQEAEVTGVVAAKNSNALVISDGEASIYYYDRDVVGNFEVGDYVKASGSIGANNGVLQFSYSGSSLEKVQDGTAPTLPQATPLTAEIADGFATNPYSTTANKLYTWDTIIGEAGSFATYPIDGSDTVIEAPYSNWGEAGKKYTVTGYYVGYETKNKYATFVFTDVKAITVNATAVELSGSSTVEVGAKTTLVATPTPAEATDTWTWTSSKPEIATVENGVVTGVKEGETTITVTSATTATVTDTFTVNVVPATVKETIASYNFVNYEGLTGNSDSYKTADLQKVFDDCIGDDQSNKATITATDKISAGYSSKGETFYQFGLKAGTSSKNGYIDLSFANETVETVKIKAIGWKASDKLGVSTSGTPTNYTTISNMGYAIWVMPMKVLPLLN</sequence>
<dbReference type="EMBL" id="JADING010000051">
    <property type="protein sequence ID" value="MBO8414200.1"/>
    <property type="molecule type" value="Genomic_DNA"/>
</dbReference>
<keyword evidence="2" id="KW-0732">Signal</keyword>
<evidence type="ECO:0000256" key="1">
    <source>
        <dbReference type="SAM" id="MobiDB-lite"/>
    </source>
</evidence>
<reference evidence="4" key="2">
    <citation type="journal article" date="2021" name="PeerJ">
        <title>Extensive microbial diversity within the chicken gut microbiome revealed by metagenomics and culture.</title>
        <authorList>
            <person name="Gilroy R."/>
            <person name="Ravi A."/>
            <person name="Getino M."/>
            <person name="Pursley I."/>
            <person name="Horton D.L."/>
            <person name="Alikhan N.F."/>
            <person name="Baker D."/>
            <person name="Gharbi K."/>
            <person name="Hall N."/>
            <person name="Watson M."/>
            <person name="Adriaenssens E.M."/>
            <person name="Foster-Nyarko E."/>
            <person name="Jarju S."/>
            <person name="Secka A."/>
            <person name="Antonio M."/>
            <person name="Oren A."/>
            <person name="Chaudhuri R.R."/>
            <person name="La Ragione R."/>
            <person name="Hildebrand F."/>
            <person name="Pallen M.J."/>
        </authorList>
    </citation>
    <scope>NUCLEOTIDE SEQUENCE</scope>
    <source>
        <strain evidence="4">1748</strain>
    </source>
</reference>
<comment type="caution">
    <text evidence="4">The sequence shown here is derived from an EMBL/GenBank/DDBJ whole genome shotgun (WGS) entry which is preliminary data.</text>
</comment>
<name>A0A9D9D6I2_9BACL</name>
<evidence type="ECO:0000313" key="5">
    <source>
        <dbReference type="Proteomes" id="UP000823629"/>
    </source>
</evidence>
<dbReference type="PROSITE" id="PS51257">
    <property type="entry name" value="PROKAR_LIPOPROTEIN"/>
    <property type="match status" value="1"/>
</dbReference>
<feature type="signal peptide" evidence="2">
    <location>
        <begin position="1"/>
        <end position="20"/>
    </location>
</feature>
<dbReference type="InterPro" id="IPR008964">
    <property type="entry name" value="Invasin/intimin_cell_adhesion"/>
</dbReference>
<accession>A0A9D9D6I2</accession>
<dbReference type="Proteomes" id="UP000823629">
    <property type="component" value="Unassembled WGS sequence"/>
</dbReference>
<evidence type="ECO:0000259" key="3">
    <source>
        <dbReference type="SMART" id="SM00635"/>
    </source>
</evidence>
<dbReference type="Gene3D" id="2.60.40.1080">
    <property type="match status" value="2"/>
</dbReference>
<dbReference type="SUPFAM" id="SSF49373">
    <property type="entry name" value="Invasin/intimin cell-adhesion fragments"/>
    <property type="match status" value="1"/>
</dbReference>
<feature type="domain" description="BIG2" evidence="3">
    <location>
        <begin position="591"/>
        <end position="665"/>
    </location>
</feature>
<feature type="region of interest" description="Disordered" evidence="1">
    <location>
        <begin position="28"/>
        <end position="53"/>
    </location>
</feature>
<proteinExistence type="predicted"/>
<dbReference type="AlphaFoldDB" id="A0A9D9D6I2"/>
<dbReference type="Pfam" id="PF02368">
    <property type="entry name" value="Big_2"/>
    <property type="match status" value="1"/>
</dbReference>
<reference evidence="4" key="1">
    <citation type="submission" date="2020-10" db="EMBL/GenBank/DDBJ databases">
        <authorList>
            <person name="Gilroy R."/>
        </authorList>
    </citation>
    <scope>NUCLEOTIDE SEQUENCE</scope>
    <source>
        <strain evidence="4">1748</strain>
    </source>
</reference>
<dbReference type="InterPro" id="IPR003343">
    <property type="entry name" value="Big_2"/>
</dbReference>
<gene>
    <name evidence="4" type="ORF">IAC78_01800</name>
</gene>